<dbReference type="Gene3D" id="2.30.36.70">
    <property type="entry name" value="Actin, Chain A, domain 2"/>
    <property type="match status" value="1"/>
</dbReference>
<comment type="subcellular location">
    <subcellularLocation>
        <location evidence="2">Cytoplasm</location>
        <location evidence="2">Cytoskeleton</location>
    </subcellularLocation>
    <subcellularLocation>
        <location evidence="1">Nucleus</location>
    </subcellularLocation>
</comment>
<evidence type="ECO:0000256" key="6">
    <source>
        <dbReference type="ARBA" id="ARBA00023242"/>
    </source>
</evidence>
<dbReference type="InterPro" id="IPR043129">
    <property type="entry name" value="ATPase_NBD"/>
</dbReference>
<evidence type="ECO:0000256" key="2">
    <source>
        <dbReference type="ARBA" id="ARBA00004245"/>
    </source>
</evidence>
<feature type="region of interest" description="Disordered" evidence="8">
    <location>
        <begin position="491"/>
        <end position="537"/>
    </location>
</feature>
<comment type="similarity">
    <text evidence="3">Belongs to the actin family. ARP6 subfamily.</text>
</comment>
<dbReference type="Pfam" id="PF00022">
    <property type="entry name" value="Actin"/>
    <property type="match status" value="1"/>
</dbReference>
<evidence type="ECO:0000256" key="3">
    <source>
        <dbReference type="ARBA" id="ARBA00005665"/>
    </source>
</evidence>
<dbReference type="Gene3D" id="3.90.640.10">
    <property type="entry name" value="Actin, Chain A, domain 4"/>
    <property type="match status" value="1"/>
</dbReference>
<protein>
    <recommendedName>
        <fullName evidence="7">Actin-related protein 6</fullName>
    </recommendedName>
</protein>
<reference evidence="9 10" key="2">
    <citation type="journal article" date="2010" name="Nucleic Acids Res.">
        <title>BeetleBase in 2010: revisions to provide comprehensive genomic information for Tribolium castaneum.</title>
        <authorList>
            <person name="Kim H.S."/>
            <person name="Murphy T."/>
            <person name="Xia J."/>
            <person name="Caragea D."/>
            <person name="Park Y."/>
            <person name="Beeman R.W."/>
            <person name="Lorenzen M.D."/>
            <person name="Butcher S."/>
            <person name="Manak J.R."/>
            <person name="Brown S.J."/>
        </authorList>
    </citation>
    <scope>GENOME REANNOTATION</scope>
    <source>
        <strain evidence="9 10">Georgia GA2</strain>
    </source>
</reference>
<keyword evidence="5" id="KW-0206">Cytoskeleton</keyword>
<accession>D6WQN9</accession>
<gene>
    <name evidence="9" type="primary">AUGUSTUS-3.0.2_08881</name>
    <name evidence="9" type="ORF">TcasGA2_TC008881</name>
</gene>
<dbReference type="InParanoid" id="D6WQN9"/>
<evidence type="ECO:0000313" key="10">
    <source>
        <dbReference type="Proteomes" id="UP000007266"/>
    </source>
</evidence>
<dbReference type="PANTHER" id="PTHR11937">
    <property type="entry name" value="ACTIN"/>
    <property type="match status" value="1"/>
</dbReference>
<dbReference type="InterPro" id="IPR004000">
    <property type="entry name" value="Actin"/>
</dbReference>
<dbReference type="FunCoup" id="D6WQN9">
    <property type="interactions" value="461"/>
</dbReference>
<dbReference type="GO" id="GO:0000812">
    <property type="term" value="C:Swr1 complex"/>
    <property type="evidence" value="ECO:0000318"/>
    <property type="project" value="GO_Central"/>
</dbReference>
<sequence length="537" mass="62347">MSHMDSSLSDEDLDEGQSEVKRIRYDSKIYNVSRRFEKHQRPRRTRLASRDSHSFHVKESNLQGLIFDNGAHTIKINYSFEEEPKIIPNCIMKAKSERKRLFIGSQIDECRDCSGLFYLIPSERGYITKWDVQKPIWDFVLSKNVCPVNNYPVIMTQPLFNFKSIQDCIDEIFFEEYEVSSMFRLNPTDLAVLQYHKEIGAKPPCIIVDSGYSFTHVIPYLEGKKYLKGVRRINVGGKLLTNHLKDIISYRQYHVMEETFVINQVKEDTCYVSQDFKSDLKAAELPPSKNHIIRNYVLPDFNNIRRGYIQDRDQKDEIAENCQILRLNNERFTVPEILFHPSDIGIKSIGIAEAVCKSIFSCPLSFQKDLAKNIVCIGGSTKFDGFRDRLFNEVRSMIPASWEVNVYQPSDPITYNWMGGKVLLKDPEFKSKLVTKQEYEECGMSAIQEKFNQWSIIDIEETVQSKPKIEPVSYIDHLKKYDVFGKGIVSEESSENNEKKNENPEESRKCEEEIDVSSKNDGEEKLNLTDDDKFKLP</sequence>
<keyword evidence="6" id="KW-0539">Nucleus</keyword>
<evidence type="ECO:0000256" key="4">
    <source>
        <dbReference type="ARBA" id="ARBA00022490"/>
    </source>
</evidence>
<dbReference type="eggNOG" id="KOG0680">
    <property type="taxonomic scope" value="Eukaryota"/>
</dbReference>
<dbReference type="HOGENOM" id="CLU_027965_1_1_1"/>
<dbReference type="FunFam" id="3.90.640.10:FF:000014">
    <property type="entry name" value="Putative actin-related protein 6"/>
    <property type="match status" value="1"/>
</dbReference>
<evidence type="ECO:0000256" key="7">
    <source>
        <dbReference type="ARBA" id="ARBA00074635"/>
    </source>
</evidence>
<name>D6WQN9_TRICA</name>
<reference evidence="9 10" key="1">
    <citation type="journal article" date="2008" name="Nature">
        <title>The genome of the model beetle and pest Tribolium castaneum.</title>
        <authorList>
            <consortium name="Tribolium Genome Sequencing Consortium"/>
            <person name="Richards S."/>
            <person name="Gibbs R.A."/>
            <person name="Weinstock G.M."/>
            <person name="Brown S.J."/>
            <person name="Denell R."/>
            <person name="Beeman R.W."/>
            <person name="Gibbs R."/>
            <person name="Beeman R.W."/>
            <person name="Brown S.J."/>
            <person name="Bucher G."/>
            <person name="Friedrich M."/>
            <person name="Grimmelikhuijzen C.J."/>
            <person name="Klingler M."/>
            <person name="Lorenzen M."/>
            <person name="Richards S."/>
            <person name="Roth S."/>
            <person name="Schroder R."/>
            <person name="Tautz D."/>
            <person name="Zdobnov E.M."/>
            <person name="Muzny D."/>
            <person name="Gibbs R.A."/>
            <person name="Weinstock G.M."/>
            <person name="Attaway T."/>
            <person name="Bell S."/>
            <person name="Buhay C.J."/>
            <person name="Chandrabose M.N."/>
            <person name="Chavez D."/>
            <person name="Clerk-Blankenburg K.P."/>
            <person name="Cree A."/>
            <person name="Dao M."/>
            <person name="Davis C."/>
            <person name="Chacko J."/>
            <person name="Dinh H."/>
            <person name="Dugan-Rocha S."/>
            <person name="Fowler G."/>
            <person name="Garner T.T."/>
            <person name="Garnes J."/>
            <person name="Gnirke A."/>
            <person name="Hawes A."/>
            <person name="Hernandez J."/>
            <person name="Hines S."/>
            <person name="Holder M."/>
            <person name="Hume J."/>
            <person name="Jhangiani S.N."/>
            <person name="Joshi V."/>
            <person name="Khan Z.M."/>
            <person name="Jackson L."/>
            <person name="Kovar C."/>
            <person name="Kowis A."/>
            <person name="Lee S."/>
            <person name="Lewis L.R."/>
            <person name="Margolis J."/>
            <person name="Morgan M."/>
            <person name="Nazareth L.V."/>
            <person name="Nguyen N."/>
            <person name="Okwuonu G."/>
            <person name="Parker D."/>
            <person name="Richards S."/>
            <person name="Ruiz S.J."/>
            <person name="Santibanez J."/>
            <person name="Savard J."/>
            <person name="Scherer S.E."/>
            <person name="Schneider B."/>
            <person name="Sodergren E."/>
            <person name="Tautz D."/>
            <person name="Vattahil S."/>
            <person name="Villasana D."/>
            <person name="White C.S."/>
            <person name="Wright R."/>
            <person name="Park Y."/>
            <person name="Beeman R.W."/>
            <person name="Lord J."/>
            <person name="Oppert B."/>
            <person name="Lorenzen M."/>
            <person name="Brown S."/>
            <person name="Wang L."/>
            <person name="Savard J."/>
            <person name="Tautz D."/>
            <person name="Richards S."/>
            <person name="Weinstock G."/>
            <person name="Gibbs R.A."/>
            <person name="Liu Y."/>
            <person name="Worley K."/>
            <person name="Weinstock G."/>
            <person name="Elsik C.G."/>
            <person name="Reese J.T."/>
            <person name="Elhaik E."/>
            <person name="Landan G."/>
            <person name="Graur D."/>
            <person name="Arensburger P."/>
            <person name="Atkinson P."/>
            <person name="Beeman R.W."/>
            <person name="Beidler J."/>
            <person name="Brown S.J."/>
            <person name="Demuth J.P."/>
            <person name="Drury D.W."/>
            <person name="Du Y.Z."/>
            <person name="Fujiwara H."/>
            <person name="Lorenzen M."/>
            <person name="Maselli V."/>
            <person name="Osanai M."/>
            <person name="Park Y."/>
            <person name="Robertson H.M."/>
            <person name="Tu Z."/>
            <person name="Wang J.J."/>
            <person name="Wang S."/>
            <person name="Richards S."/>
            <person name="Song H."/>
            <person name="Zhang L."/>
            <person name="Sodergren E."/>
            <person name="Werner D."/>
            <person name="Stanke M."/>
            <person name="Morgenstern B."/>
            <person name="Solovyev V."/>
            <person name="Kosarev P."/>
            <person name="Brown G."/>
            <person name="Chen H.C."/>
            <person name="Ermolaeva O."/>
            <person name="Hlavina W."/>
            <person name="Kapustin Y."/>
            <person name="Kiryutin B."/>
            <person name="Kitts P."/>
            <person name="Maglott D."/>
            <person name="Pruitt K."/>
            <person name="Sapojnikov V."/>
            <person name="Souvorov A."/>
            <person name="Mackey A.J."/>
            <person name="Waterhouse R.M."/>
            <person name="Wyder S."/>
            <person name="Zdobnov E.M."/>
            <person name="Zdobnov E.M."/>
            <person name="Wyder S."/>
            <person name="Kriventseva E.V."/>
            <person name="Kadowaki T."/>
            <person name="Bork P."/>
            <person name="Aranda M."/>
            <person name="Bao R."/>
            <person name="Beermann A."/>
            <person name="Berns N."/>
            <person name="Bolognesi R."/>
            <person name="Bonneton F."/>
            <person name="Bopp D."/>
            <person name="Brown S.J."/>
            <person name="Bucher G."/>
            <person name="Butts T."/>
            <person name="Chaumot A."/>
            <person name="Denell R.E."/>
            <person name="Ferrier D.E."/>
            <person name="Friedrich M."/>
            <person name="Gordon C.M."/>
            <person name="Jindra M."/>
            <person name="Klingler M."/>
            <person name="Lan Q."/>
            <person name="Lattorff H.M."/>
            <person name="Laudet V."/>
            <person name="von Levetsow C."/>
            <person name="Liu Z."/>
            <person name="Lutz R."/>
            <person name="Lynch J.A."/>
            <person name="da Fonseca R.N."/>
            <person name="Posnien N."/>
            <person name="Reuter R."/>
            <person name="Roth S."/>
            <person name="Savard J."/>
            <person name="Schinko J.B."/>
            <person name="Schmitt C."/>
            <person name="Schoppmeier M."/>
            <person name="Schroder R."/>
            <person name="Shippy T.D."/>
            <person name="Simonnet F."/>
            <person name="Marques-Souza H."/>
            <person name="Tautz D."/>
            <person name="Tomoyasu Y."/>
            <person name="Trauner J."/>
            <person name="Van der Zee M."/>
            <person name="Vervoort M."/>
            <person name="Wittkopp N."/>
            <person name="Wimmer E.A."/>
            <person name="Yang X."/>
            <person name="Jones A.K."/>
            <person name="Sattelle D.B."/>
            <person name="Ebert P.R."/>
            <person name="Nelson D."/>
            <person name="Scott J.G."/>
            <person name="Beeman R.W."/>
            <person name="Muthukrishnan S."/>
            <person name="Kramer K.J."/>
            <person name="Arakane Y."/>
            <person name="Beeman R.W."/>
            <person name="Zhu Q."/>
            <person name="Hogenkamp D."/>
            <person name="Dixit R."/>
            <person name="Oppert B."/>
            <person name="Jiang H."/>
            <person name="Zou Z."/>
            <person name="Marshall J."/>
            <person name="Elpidina E."/>
            <person name="Vinokurov K."/>
            <person name="Oppert C."/>
            <person name="Zou Z."/>
            <person name="Evans J."/>
            <person name="Lu Z."/>
            <person name="Zhao P."/>
            <person name="Sumathipala N."/>
            <person name="Altincicek B."/>
            <person name="Vilcinskas A."/>
            <person name="Williams M."/>
            <person name="Hultmark D."/>
            <person name="Hetru C."/>
            <person name="Jiang H."/>
            <person name="Grimmelikhuijzen C.J."/>
            <person name="Hauser F."/>
            <person name="Cazzamali G."/>
            <person name="Williamson M."/>
            <person name="Park Y."/>
            <person name="Li B."/>
            <person name="Tanaka Y."/>
            <person name="Predel R."/>
            <person name="Neupert S."/>
            <person name="Schachtner J."/>
            <person name="Verleyen P."/>
            <person name="Raible F."/>
            <person name="Bork P."/>
            <person name="Friedrich M."/>
            <person name="Walden K.K."/>
            <person name="Robertson H.M."/>
            <person name="Angeli S."/>
            <person name="Foret S."/>
            <person name="Bucher G."/>
            <person name="Schuetz S."/>
            <person name="Maleszka R."/>
            <person name="Wimmer E.A."/>
            <person name="Beeman R.W."/>
            <person name="Lorenzen M."/>
            <person name="Tomoyasu Y."/>
            <person name="Miller S.C."/>
            <person name="Grossmann D."/>
            <person name="Bucher G."/>
        </authorList>
    </citation>
    <scope>NUCLEOTIDE SEQUENCE [LARGE SCALE GENOMIC DNA]</scope>
    <source>
        <strain evidence="9 10">Georgia GA2</strain>
    </source>
</reference>
<keyword evidence="4" id="KW-0963">Cytoplasm</keyword>
<keyword evidence="10" id="KW-1185">Reference proteome</keyword>
<dbReference type="STRING" id="7070.D6WQN9"/>
<dbReference type="OMA" id="FFEEYEC"/>
<dbReference type="Proteomes" id="UP000007266">
    <property type="component" value="Linkage group 7"/>
</dbReference>
<evidence type="ECO:0000313" key="9">
    <source>
        <dbReference type="EMBL" id="EFA06049.2"/>
    </source>
</evidence>
<dbReference type="EMBL" id="KQ971354">
    <property type="protein sequence ID" value="EFA06049.2"/>
    <property type="molecule type" value="Genomic_DNA"/>
</dbReference>
<feature type="compositionally biased region" description="Basic and acidic residues" evidence="8">
    <location>
        <begin position="496"/>
        <end position="537"/>
    </location>
</feature>
<dbReference type="Gene3D" id="3.30.420.40">
    <property type="match status" value="2"/>
</dbReference>
<dbReference type="GO" id="GO:0005856">
    <property type="term" value="C:cytoskeleton"/>
    <property type="evidence" value="ECO:0007669"/>
    <property type="project" value="UniProtKB-SubCell"/>
</dbReference>
<dbReference type="GO" id="GO:0031491">
    <property type="term" value="F:nucleosome binding"/>
    <property type="evidence" value="ECO:0000318"/>
    <property type="project" value="GO_Central"/>
</dbReference>
<evidence type="ECO:0000256" key="1">
    <source>
        <dbReference type="ARBA" id="ARBA00004123"/>
    </source>
</evidence>
<dbReference type="SMART" id="SM00268">
    <property type="entry name" value="ACTIN"/>
    <property type="match status" value="1"/>
</dbReference>
<proteinExistence type="inferred from homology"/>
<dbReference type="AlphaFoldDB" id="D6WQN9"/>
<dbReference type="SUPFAM" id="SSF53067">
    <property type="entry name" value="Actin-like ATPase domain"/>
    <property type="match status" value="2"/>
</dbReference>
<dbReference type="FunFam" id="2.30.36.70:FF:000003">
    <property type="entry name" value="Actin-related protein 6"/>
    <property type="match status" value="1"/>
</dbReference>
<dbReference type="CDD" id="cd10210">
    <property type="entry name" value="ASKHA_NBD_Arp6"/>
    <property type="match status" value="1"/>
</dbReference>
<organism evidence="9 10">
    <name type="scientific">Tribolium castaneum</name>
    <name type="common">Red flour beetle</name>
    <dbReference type="NCBI Taxonomy" id="7070"/>
    <lineage>
        <taxon>Eukaryota</taxon>
        <taxon>Metazoa</taxon>
        <taxon>Ecdysozoa</taxon>
        <taxon>Arthropoda</taxon>
        <taxon>Hexapoda</taxon>
        <taxon>Insecta</taxon>
        <taxon>Pterygota</taxon>
        <taxon>Neoptera</taxon>
        <taxon>Endopterygota</taxon>
        <taxon>Coleoptera</taxon>
        <taxon>Polyphaga</taxon>
        <taxon>Cucujiformia</taxon>
        <taxon>Tenebrionidae</taxon>
        <taxon>Tenebrionidae incertae sedis</taxon>
        <taxon>Tribolium</taxon>
    </lineage>
</organism>
<evidence type="ECO:0000256" key="8">
    <source>
        <dbReference type="SAM" id="MobiDB-lite"/>
    </source>
</evidence>
<evidence type="ECO:0000256" key="5">
    <source>
        <dbReference type="ARBA" id="ARBA00023212"/>
    </source>
</evidence>